<protein>
    <submittedName>
        <fullName evidence="2">Uncharacterized protein</fullName>
    </submittedName>
</protein>
<evidence type="ECO:0000313" key="3">
    <source>
        <dbReference type="Proteomes" id="UP000799291"/>
    </source>
</evidence>
<proteinExistence type="predicted"/>
<feature type="region of interest" description="Disordered" evidence="1">
    <location>
        <begin position="1"/>
        <end position="26"/>
    </location>
</feature>
<dbReference type="AlphaFoldDB" id="A0A6G1JEY5"/>
<feature type="compositionally biased region" description="Polar residues" evidence="1">
    <location>
        <begin position="47"/>
        <end position="57"/>
    </location>
</feature>
<feature type="region of interest" description="Disordered" evidence="1">
    <location>
        <begin position="38"/>
        <end position="62"/>
    </location>
</feature>
<gene>
    <name evidence="2" type="ORF">K458DRAFT_465669</name>
</gene>
<evidence type="ECO:0000256" key="1">
    <source>
        <dbReference type="SAM" id="MobiDB-lite"/>
    </source>
</evidence>
<sequence>MASSFTKPQPRVFPQPAQNQHLKPTPFPFITSPSRLALHQPPARSGCSFTSPSNNFDTTPTSPTKPLTTLLLSLPLAQKIQALILLSRQIEALARGWFAGSAELPDVDGRMSVLEERYDGLREEVEGELECAWVNAGFVPADVCVPKFPASGKAPGTHSARPIVPNTGISTAMPSFNVVANLKSTIGKECKRKQPDFPFPSLSTANKRPKAVPAPAPIQTFYDPSSLSDSGEVYVQPASPTGLRTCMMPLKPWEMNAMRGFDWWIYARGKVGERSRRELGEGCVSPRGGVYPGW</sequence>
<dbReference type="Proteomes" id="UP000799291">
    <property type="component" value="Unassembled WGS sequence"/>
</dbReference>
<dbReference type="OrthoDB" id="3800982at2759"/>
<evidence type="ECO:0000313" key="2">
    <source>
        <dbReference type="EMBL" id="KAF2688998.1"/>
    </source>
</evidence>
<organism evidence="2 3">
    <name type="scientific">Lentithecium fluviatile CBS 122367</name>
    <dbReference type="NCBI Taxonomy" id="1168545"/>
    <lineage>
        <taxon>Eukaryota</taxon>
        <taxon>Fungi</taxon>
        <taxon>Dikarya</taxon>
        <taxon>Ascomycota</taxon>
        <taxon>Pezizomycotina</taxon>
        <taxon>Dothideomycetes</taxon>
        <taxon>Pleosporomycetidae</taxon>
        <taxon>Pleosporales</taxon>
        <taxon>Massarineae</taxon>
        <taxon>Lentitheciaceae</taxon>
        <taxon>Lentithecium</taxon>
    </lineage>
</organism>
<name>A0A6G1JEY5_9PLEO</name>
<accession>A0A6G1JEY5</accession>
<reference evidence="2" key="1">
    <citation type="journal article" date="2020" name="Stud. Mycol.">
        <title>101 Dothideomycetes genomes: a test case for predicting lifestyles and emergence of pathogens.</title>
        <authorList>
            <person name="Haridas S."/>
            <person name="Albert R."/>
            <person name="Binder M."/>
            <person name="Bloem J."/>
            <person name="Labutti K."/>
            <person name="Salamov A."/>
            <person name="Andreopoulos B."/>
            <person name="Baker S."/>
            <person name="Barry K."/>
            <person name="Bills G."/>
            <person name="Bluhm B."/>
            <person name="Cannon C."/>
            <person name="Castanera R."/>
            <person name="Culley D."/>
            <person name="Daum C."/>
            <person name="Ezra D."/>
            <person name="Gonzalez J."/>
            <person name="Henrissat B."/>
            <person name="Kuo A."/>
            <person name="Liang C."/>
            <person name="Lipzen A."/>
            <person name="Lutzoni F."/>
            <person name="Magnuson J."/>
            <person name="Mondo S."/>
            <person name="Nolan M."/>
            <person name="Ohm R."/>
            <person name="Pangilinan J."/>
            <person name="Park H.-J."/>
            <person name="Ramirez L."/>
            <person name="Alfaro M."/>
            <person name="Sun H."/>
            <person name="Tritt A."/>
            <person name="Yoshinaga Y."/>
            <person name="Zwiers L.-H."/>
            <person name="Turgeon B."/>
            <person name="Goodwin S."/>
            <person name="Spatafora J."/>
            <person name="Crous P."/>
            <person name="Grigoriev I."/>
        </authorList>
    </citation>
    <scope>NUCLEOTIDE SEQUENCE</scope>
    <source>
        <strain evidence="2">CBS 122367</strain>
    </source>
</reference>
<dbReference type="EMBL" id="MU005573">
    <property type="protein sequence ID" value="KAF2688998.1"/>
    <property type="molecule type" value="Genomic_DNA"/>
</dbReference>
<keyword evidence="3" id="KW-1185">Reference proteome</keyword>